<dbReference type="Pfam" id="PF13692">
    <property type="entry name" value="Glyco_trans_1_4"/>
    <property type="match status" value="1"/>
</dbReference>
<dbReference type="Gene3D" id="3.40.50.2000">
    <property type="entry name" value="Glycogen Phosphorylase B"/>
    <property type="match status" value="2"/>
</dbReference>
<dbReference type="eggNOG" id="COG0438">
    <property type="taxonomic scope" value="Bacteria"/>
</dbReference>
<sequence>MPNILLAAMALDLGGAETHVISLARELHRRGHRVVVASAGGRMVPLLEERGIPHIVVPMASRNPLAMARAYRRLRRLIAEHQIGLIHAHARIPAWLCALAVRGKGIPLVTTYHGVYNAGFPWKYLTTFGQRAIAVSEDVRRHLEGPLGAPPAIIRVIPNGFETGEFRPGLDIAPLLRELGVDRTGPHVVHASRLTDEFADTAVALLQALPRLNEQFPTIRLWILGDGNRYAEVARLADEVNRRLGREAARAVGHRLDVPAFFNLADCVVAVARTATEAMLCERPVIIAGEGGYRGILTPERIPLYAGSNFTAREGGTPLNPAVLAADIAGLLAPGNEAERQRLGRAGREFVVASLSIESVTARILDVYAEVL</sequence>
<proteinExistence type="predicted"/>
<dbReference type="AlphaFoldDB" id="Q67QG0"/>
<evidence type="ECO:0000313" key="4">
    <source>
        <dbReference type="EMBL" id="BAD40083.1"/>
    </source>
</evidence>
<gene>
    <name evidence="4" type="ordered locus">STH1098</name>
</gene>
<dbReference type="SUPFAM" id="SSF53756">
    <property type="entry name" value="UDP-Glycosyltransferase/glycogen phosphorylase"/>
    <property type="match status" value="1"/>
</dbReference>
<dbReference type="Pfam" id="PF13439">
    <property type="entry name" value="Glyco_transf_4"/>
    <property type="match status" value="1"/>
</dbReference>
<dbReference type="CDD" id="cd03819">
    <property type="entry name" value="GT4_WavL-like"/>
    <property type="match status" value="1"/>
</dbReference>
<dbReference type="HOGENOM" id="CLU_009583_2_5_9"/>
<evidence type="ECO:0000256" key="2">
    <source>
        <dbReference type="ARBA" id="ARBA00022679"/>
    </source>
</evidence>
<reference evidence="4 5" key="1">
    <citation type="journal article" date="2004" name="Nucleic Acids Res.">
        <title>Genome sequence of Symbiobacterium thermophilum, an uncultivable bacterium that depends on microbial commensalism.</title>
        <authorList>
            <person name="Ueda K."/>
            <person name="Yamashita A."/>
            <person name="Ishikawa J."/>
            <person name="Shimada M."/>
            <person name="Watsuji T."/>
            <person name="Morimura K."/>
            <person name="Ikeda H."/>
            <person name="Hattori M."/>
            <person name="Beppu T."/>
        </authorList>
    </citation>
    <scope>NUCLEOTIDE SEQUENCE [LARGE SCALE GENOMIC DNA]</scope>
    <source>
        <strain evidence="5">T / IAM 14863</strain>
    </source>
</reference>
<feature type="domain" description="Glycosyltransferase subfamily 4-like N-terminal" evidence="3">
    <location>
        <begin position="14"/>
        <end position="163"/>
    </location>
</feature>
<dbReference type="EMBL" id="AP006840">
    <property type="protein sequence ID" value="BAD40083.1"/>
    <property type="molecule type" value="Genomic_DNA"/>
</dbReference>
<evidence type="ECO:0000313" key="5">
    <source>
        <dbReference type="Proteomes" id="UP000000417"/>
    </source>
</evidence>
<dbReference type="Proteomes" id="UP000000417">
    <property type="component" value="Chromosome"/>
</dbReference>
<keyword evidence="1" id="KW-0328">Glycosyltransferase</keyword>
<evidence type="ECO:0000256" key="1">
    <source>
        <dbReference type="ARBA" id="ARBA00022676"/>
    </source>
</evidence>
<dbReference type="GO" id="GO:0016757">
    <property type="term" value="F:glycosyltransferase activity"/>
    <property type="evidence" value="ECO:0007669"/>
    <property type="project" value="UniProtKB-KW"/>
</dbReference>
<dbReference type="STRING" id="292459.STH1098"/>
<name>Q67QG0_SYMTH</name>
<dbReference type="PANTHER" id="PTHR12526">
    <property type="entry name" value="GLYCOSYLTRANSFERASE"/>
    <property type="match status" value="1"/>
</dbReference>
<evidence type="ECO:0000259" key="3">
    <source>
        <dbReference type="Pfam" id="PF13439"/>
    </source>
</evidence>
<dbReference type="KEGG" id="sth:STH1098"/>
<protein>
    <submittedName>
        <fullName evidence="4">Group 1 family glycosyl transferase</fullName>
    </submittedName>
</protein>
<dbReference type="InterPro" id="IPR028098">
    <property type="entry name" value="Glyco_trans_4-like_N"/>
</dbReference>
<accession>Q67QG0</accession>
<dbReference type="PANTHER" id="PTHR12526:SF510">
    <property type="entry name" value="D-INOSITOL 3-PHOSPHATE GLYCOSYLTRANSFERASE"/>
    <property type="match status" value="1"/>
</dbReference>
<keyword evidence="5" id="KW-1185">Reference proteome</keyword>
<organism evidence="4 5">
    <name type="scientific">Symbiobacterium thermophilum (strain DSM 24528 / JCM 14929 / IAM 14863 / T)</name>
    <dbReference type="NCBI Taxonomy" id="292459"/>
    <lineage>
        <taxon>Bacteria</taxon>
        <taxon>Bacillati</taxon>
        <taxon>Bacillota</taxon>
        <taxon>Clostridia</taxon>
        <taxon>Eubacteriales</taxon>
        <taxon>Symbiobacteriaceae</taxon>
        <taxon>Symbiobacterium</taxon>
    </lineage>
</organism>
<keyword evidence="2 4" id="KW-0808">Transferase</keyword>